<dbReference type="InterPro" id="IPR002838">
    <property type="entry name" value="AIM24"/>
</dbReference>
<accession>A8RDZ4</accession>
<dbReference type="InterPro" id="IPR036983">
    <property type="entry name" value="AIM24_sf"/>
</dbReference>
<evidence type="ECO:0000313" key="1">
    <source>
        <dbReference type="EMBL" id="EDP10399.1"/>
    </source>
</evidence>
<dbReference type="AlphaFoldDB" id="A8RDZ4"/>
<dbReference type="InterPro" id="IPR016031">
    <property type="entry name" value="Trp_RNA-bd_attenuator-like_dom"/>
</dbReference>
<name>A8RDZ4_9FIRM</name>
<evidence type="ECO:0000313" key="2">
    <source>
        <dbReference type="Proteomes" id="UP000004090"/>
    </source>
</evidence>
<proteinExistence type="predicted"/>
<dbReference type="PANTHER" id="PTHR43657">
    <property type="entry name" value="TRYPTOPHAN RNA-BINDING ATTENUATOR PROTEIN-LIKE PROTEIN"/>
    <property type="match status" value="1"/>
</dbReference>
<sequence length="257" mass="27586">MHIICHAFHVIIHIKVGNKSPGGKEMKYQMLGDSDCPLLHVELQNNESIKIERGAMAYVSNVEIEGKMNSSKKGLGGVLGAIGRSMTSGESVFITHATGKSSDAYIGIAPSIPGKIKCLQVGGMTQYRLNTGAFLACDMSVEYMMKSQNVGKAFFGGTGGFFVMETSGEGDVLVNAFGDLLMLHVTPDRPITIDNEHVVAWDASLNYDIHIASGTFGFTTGEGLVNEFHGEGDVWIQTRNLHSLADAVSPFLPSSNN</sequence>
<reference evidence="1 2" key="1">
    <citation type="submission" date="2007-09" db="EMBL/GenBank/DDBJ databases">
        <title>Draft genome sequence of Eubacterium dolichum (DSM 3991).</title>
        <authorList>
            <person name="Sudarsanam P."/>
            <person name="Ley R."/>
            <person name="Guruge J."/>
            <person name="Turnbaugh P.J."/>
            <person name="Mahowald M."/>
            <person name="Liep D."/>
            <person name="Gordon J."/>
        </authorList>
    </citation>
    <scope>NUCLEOTIDE SEQUENCE [LARGE SCALE GENOMIC DNA]</scope>
    <source>
        <strain evidence="1 2">DSM 3991</strain>
    </source>
</reference>
<organism evidence="1 2">
    <name type="scientific">Amedibacillus dolichus DSM 3991</name>
    <dbReference type="NCBI Taxonomy" id="428127"/>
    <lineage>
        <taxon>Bacteria</taxon>
        <taxon>Bacillati</taxon>
        <taxon>Bacillota</taxon>
        <taxon>Erysipelotrichia</taxon>
        <taxon>Erysipelotrichales</taxon>
        <taxon>Erysipelotrichaceae</taxon>
        <taxon>Amedibacillus</taxon>
    </lineage>
</organism>
<protein>
    <recommendedName>
        <fullName evidence="3">TIGR00266 family protein</fullName>
    </recommendedName>
</protein>
<dbReference type="NCBIfam" id="TIGR00266">
    <property type="entry name" value="TIGR00266 family protein"/>
    <property type="match status" value="1"/>
</dbReference>
<gene>
    <name evidence="1" type="ORF">EUBDOL_01641</name>
</gene>
<dbReference type="EMBL" id="ABAW02000024">
    <property type="protein sequence ID" value="EDP10399.1"/>
    <property type="molecule type" value="Genomic_DNA"/>
</dbReference>
<dbReference type="HOGENOM" id="CLU_040551_4_1_9"/>
<dbReference type="PANTHER" id="PTHR43657:SF1">
    <property type="entry name" value="ALTERED INHERITANCE OF MITOCHONDRIA PROTEIN 24, MITOCHONDRIAL"/>
    <property type="match status" value="1"/>
</dbReference>
<dbReference type="eggNOG" id="COG2013">
    <property type="taxonomic scope" value="Bacteria"/>
</dbReference>
<dbReference type="Gene3D" id="3.60.160.10">
    <property type="entry name" value="Mitochondrial biogenesis AIM24"/>
    <property type="match status" value="1"/>
</dbReference>
<dbReference type="Proteomes" id="UP000004090">
    <property type="component" value="Unassembled WGS sequence"/>
</dbReference>
<reference evidence="1 2" key="2">
    <citation type="submission" date="2007-09" db="EMBL/GenBank/DDBJ databases">
        <authorList>
            <person name="Fulton L."/>
            <person name="Clifton S."/>
            <person name="Fulton B."/>
            <person name="Xu J."/>
            <person name="Minx P."/>
            <person name="Pepin K.H."/>
            <person name="Johnson M."/>
            <person name="Thiruvilangam P."/>
            <person name="Bhonagiri V."/>
            <person name="Nash W.E."/>
            <person name="Mardis E.R."/>
            <person name="Wilson R.K."/>
        </authorList>
    </citation>
    <scope>NUCLEOTIDE SEQUENCE [LARGE SCALE GENOMIC DNA]</scope>
    <source>
        <strain evidence="1 2">DSM 3991</strain>
    </source>
</reference>
<evidence type="ECO:0008006" key="3">
    <source>
        <dbReference type="Google" id="ProtNLM"/>
    </source>
</evidence>
<dbReference type="Pfam" id="PF01987">
    <property type="entry name" value="AIM24"/>
    <property type="match status" value="1"/>
</dbReference>
<comment type="caution">
    <text evidence="1">The sequence shown here is derived from an EMBL/GenBank/DDBJ whole genome shotgun (WGS) entry which is preliminary data.</text>
</comment>
<dbReference type="SUPFAM" id="SSF51219">
    <property type="entry name" value="TRAP-like"/>
    <property type="match status" value="1"/>
</dbReference>